<sequence length="466" mass="50235">MNKLGDHAVVLGASMGGLFGAAVLADFYDRVTLVERDALCDGSAPRRGVPQWRHPHALLARGAQTLEELFPGILEQLVAEGAPVWRDGDLSRLHTSFGGHRMVPTGQSPLAGNWIGMYQPSRPLLEAQVRRRVAELPNATILDRREVLGLVAGDDGRRVTGVRIATADGGEQVLTADLVLDAMGRAAHTPAFLESLGYERPPEDHIAVRTTYVSQSLRLPAGALSQEVVLIGPAPGRPTGMAMNHNENDTWIFTVFGMCGRQPPRGLTGMLAYAADFAPPHVLAAVAAGEPLAPVVQHRLPSSQWRRYDKMRRFPDGLLVTGDAMCSFNPIYGQGMSVAAMEALALRSALRRGDTALSRRYFHAAAKAIGVAWRLGAGSDLAFPEVVGRRSIATRLTQRYSDWVLRACESDAAVHAQFMKVTGLVDPPASLFDPRFVGRVAAVNRRRRTEASRAVTAPEAAAAARA</sequence>
<name>A0ABM9MFQ5_9MYCO</name>
<dbReference type="EMBL" id="OY726395">
    <property type="protein sequence ID" value="CAJ1584054.1"/>
    <property type="molecule type" value="Genomic_DNA"/>
</dbReference>
<protein>
    <submittedName>
        <fullName evidence="1">2-polyprenyl-6-methoxyphenol hydroxylase-like oxidoreductase</fullName>
    </submittedName>
</protein>
<dbReference type="Proteomes" id="UP001190466">
    <property type="component" value="Chromosome"/>
</dbReference>
<keyword evidence="2" id="KW-1185">Reference proteome</keyword>
<dbReference type="InterPro" id="IPR036188">
    <property type="entry name" value="FAD/NAD-bd_sf"/>
</dbReference>
<evidence type="ECO:0000313" key="2">
    <source>
        <dbReference type="Proteomes" id="UP001190466"/>
    </source>
</evidence>
<dbReference type="PANTHER" id="PTHR43422:SF3">
    <property type="entry name" value="THIAMINE THIAZOLE SYNTHASE"/>
    <property type="match status" value="1"/>
</dbReference>
<organism evidence="1 2">
    <name type="scientific">[Mycobacterium] wendilense</name>
    <dbReference type="NCBI Taxonomy" id="3064284"/>
    <lineage>
        <taxon>Bacteria</taxon>
        <taxon>Bacillati</taxon>
        <taxon>Actinomycetota</taxon>
        <taxon>Actinomycetes</taxon>
        <taxon>Mycobacteriales</taxon>
        <taxon>Mycobacteriaceae</taxon>
        <taxon>Mycolicibacter</taxon>
    </lineage>
</organism>
<dbReference type="SUPFAM" id="SSF51905">
    <property type="entry name" value="FAD/NAD(P)-binding domain"/>
    <property type="match status" value="1"/>
</dbReference>
<accession>A0ABM9MFQ5</accession>
<evidence type="ECO:0000313" key="1">
    <source>
        <dbReference type="EMBL" id="CAJ1584054.1"/>
    </source>
</evidence>
<dbReference type="RefSeq" id="WP_316510358.1">
    <property type="nucleotide sequence ID" value="NZ_OY726395.1"/>
</dbReference>
<proteinExistence type="predicted"/>
<dbReference type="PANTHER" id="PTHR43422">
    <property type="entry name" value="THIAMINE THIAZOLE SYNTHASE"/>
    <property type="match status" value="1"/>
</dbReference>
<dbReference type="Gene3D" id="3.50.50.60">
    <property type="entry name" value="FAD/NAD(P)-binding domain"/>
    <property type="match status" value="1"/>
</dbReference>
<gene>
    <name evidence="1" type="ORF">MU0050_002967</name>
</gene>
<reference evidence="1 2" key="1">
    <citation type="submission" date="2023-08" db="EMBL/GenBank/DDBJ databases">
        <authorList>
            <person name="Folkvardsen B D."/>
            <person name="Norman A."/>
        </authorList>
    </citation>
    <scope>NUCLEOTIDE SEQUENCE [LARGE SCALE GENOMIC DNA]</scope>
    <source>
        <strain evidence="1 2">Mu0050</strain>
    </source>
</reference>